<evidence type="ECO:0000256" key="1">
    <source>
        <dbReference type="ARBA" id="ARBA00004123"/>
    </source>
</evidence>
<accession>A0A2P5E9C2</accession>
<feature type="compositionally biased region" description="Basic and acidic residues" evidence="8">
    <location>
        <begin position="549"/>
        <end position="574"/>
    </location>
</feature>
<dbReference type="InterPro" id="IPR011990">
    <property type="entry name" value="TPR-like_helical_dom_sf"/>
</dbReference>
<dbReference type="AlphaFoldDB" id="A0A2P5E9C2"/>
<evidence type="ECO:0000259" key="9">
    <source>
        <dbReference type="PROSITE" id="PS50102"/>
    </source>
</evidence>
<dbReference type="GO" id="GO:0006397">
    <property type="term" value="P:mRNA processing"/>
    <property type="evidence" value="ECO:0007669"/>
    <property type="project" value="UniProtKB-KW"/>
</dbReference>
<gene>
    <name evidence="10" type="ORF">TorRG33x02_220520</name>
</gene>
<dbReference type="InParanoid" id="A0A2P5E9C2"/>
<keyword evidence="2" id="KW-0507">mRNA processing</keyword>
<dbReference type="SUPFAM" id="SSF48452">
    <property type="entry name" value="TPR-like"/>
    <property type="match status" value="1"/>
</dbReference>
<dbReference type="InterPro" id="IPR000504">
    <property type="entry name" value="RRM_dom"/>
</dbReference>
<dbReference type="OrthoDB" id="360390at2759"/>
<feature type="compositionally biased region" description="Polar residues" evidence="8">
    <location>
        <begin position="477"/>
        <end position="491"/>
    </location>
</feature>
<feature type="region of interest" description="Disordered" evidence="8">
    <location>
        <begin position="300"/>
        <end position="384"/>
    </location>
</feature>
<sequence length="574" mass="65380">MLPTGYYRLELLQCRINRALDSEGVPKGRSILKRHFKKEDNTKACLRIGASCVKEMGNLQIIFSSIATFLWKYGGRFVKNLVFIGRSRVVFRLGFKRRLYTFGKVEAKRCGVAPYGHLCGQFGGKEILEFLMMKAGRLTYFGTRFNFGLHYGLRNIKSFEAPEGPSSHASDYLSPHLKNTDPFLRLHAYWARLELNLGKDLVAARGVWESFLKICGSMLEGWLGYISMEIELGHIKDARSIYKRCYSKRFPGSGSEDICHAWLRFEREFGTLEDLDHAAQKVSPRLEELQLFRSREESKVEEERESISKKNTREKRKQTSDITDEQSPAKRQKDTVRNLNEVHKKDKSQVPNSVEKNKPEETKVQVEETHVTKEEQSKDSNPVKARVYTDHCTAFVSNLHLKANSEDLRKFFSDGGVVGIRILHDKFTGKSRGLAYVDFLDDAHLAAAISKNKQKLLGKKLSIARSEPRRGKRDPSDQSLPREQGRGTDQTDVPGGSVSRESVEASQQFGPPKAPQPNARKPRVEHVQLKGKNTFAVPRNVAALNRTAKKPETKEQDEEKPKSNDEFRKIFTKG</sequence>
<dbReference type="SMART" id="SM00360">
    <property type="entry name" value="RRM"/>
    <property type="match status" value="1"/>
</dbReference>
<dbReference type="InterPro" id="IPR035979">
    <property type="entry name" value="RBD_domain_sf"/>
</dbReference>
<evidence type="ECO:0000256" key="8">
    <source>
        <dbReference type="SAM" id="MobiDB-lite"/>
    </source>
</evidence>
<comment type="caution">
    <text evidence="10">The sequence shown here is derived from an EMBL/GenBank/DDBJ whole genome shotgun (WGS) entry which is preliminary data.</text>
</comment>
<dbReference type="SUPFAM" id="SSF54928">
    <property type="entry name" value="RNA-binding domain, RBD"/>
    <property type="match status" value="1"/>
</dbReference>
<feature type="region of interest" description="Disordered" evidence="8">
    <location>
        <begin position="460"/>
        <end position="574"/>
    </location>
</feature>
<name>A0A2P5E9C2_TREOI</name>
<dbReference type="Pfam" id="PF00076">
    <property type="entry name" value="RRM_1"/>
    <property type="match status" value="1"/>
</dbReference>
<dbReference type="InterPro" id="IPR012677">
    <property type="entry name" value="Nucleotide-bd_a/b_plait_sf"/>
</dbReference>
<dbReference type="InterPro" id="IPR003107">
    <property type="entry name" value="HAT"/>
</dbReference>
<organism evidence="10 11">
    <name type="scientific">Trema orientale</name>
    <name type="common">Charcoal tree</name>
    <name type="synonym">Celtis orientalis</name>
    <dbReference type="NCBI Taxonomy" id="63057"/>
    <lineage>
        <taxon>Eukaryota</taxon>
        <taxon>Viridiplantae</taxon>
        <taxon>Streptophyta</taxon>
        <taxon>Embryophyta</taxon>
        <taxon>Tracheophyta</taxon>
        <taxon>Spermatophyta</taxon>
        <taxon>Magnoliopsida</taxon>
        <taxon>eudicotyledons</taxon>
        <taxon>Gunneridae</taxon>
        <taxon>Pentapetalae</taxon>
        <taxon>rosids</taxon>
        <taxon>fabids</taxon>
        <taxon>Rosales</taxon>
        <taxon>Cannabaceae</taxon>
        <taxon>Trema</taxon>
    </lineage>
</organism>
<evidence type="ECO:0000256" key="5">
    <source>
        <dbReference type="ARBA" id="ARBA00023187"/>
    </source>
</evidence>
<keyword evidence="3" id="KW-0677">Repeat</keyword>
<evidence type="ECO:0000313" key="11">
    <source>
        <dbReference type="Proteomes" id="UP000237000"/>
    </source>
</evidence>
<dbReference type="PROSITE" id="PS50102">
    <property type="entry name" value="RRM"/>
    <property type="match status" value="1"/>
</dbReference>
<keyword evidence="4 7" id="KW-0694">RNA-binding</keyword>
<proteinExistence type="predicted"/>
<dbReference type="Gene3D" id="3.30.70.330">
    <property type="match status" value="1"/>
</dbReference>
<feature type="compositionally biased region" description="Basic and acidic residues" evidence="8">
    <location>
        <begin position="355"/>
        <end position="378"/>
    </location>
</feature>
<evidence type="ECO:0000256" key="2">
    <source>
        <dbReference type="ARBA" id="ARBA00022664"/>
    </source>
</evidence>
<feature type="domain" description="RRM" evidence="9">
    <location>
        <begin position="392"/>
        <end position="468"/>
    </location>
</feature>
<evidence type="ECO:0000256" key="7">
    <source>
        <dbReference type="PROSITE-ProRule" id="PRU00176"/>
    </source>
</evidence>
<feature type="compositionally biased region" description="Basic and acidic residues" evidence="8">
    <location>
        <begin position="466"/>
        <end position="476"/>
    </location>
</feature>
<dbReference type="GO" id="GO:0005634">
    <property type="term" value="C:nucleus"/>
    <property type="evidence" value="ECO:0007669"/>
    <property type="project" value="UniProtKB-SubCell"/>
</dbReference>
<keyword evidence="5" id="KW-0508">mRNA splicing</keyword>
<evidence type="ECO:0000313" key="10">
    <source>
        <dbReference type="EMBL" id="PON82152.1"/>
    </source>
</evidence>
<evidence type="ECO:0000256" key="4">
    <source>
        <dbReference type="ARBA" id="ARBA00022884"/>
    </source>
</evidence>
<dbReference type="Gene3D" id="1.25.40.10">
    <property type="entry name" value="Tetratricopeptide repeat domain"/>
    <property type="match status" value="1"/>
</dbReference>
<dbReference type="GO" id="GO:0008380">
    <property type="term" value="P:RNA splicing"/>
    <property type="evidence" value="ECO:0007669"/>
    <property type="project" value="UniProtKB-KW"/>
</dbReference>
<dbReference type="GO" id="GO:0003723">
    <property type="term" value="F:RNA binding"/>
    <property type="evidence" value="ECO:0007669"/>
    <property type="project" value="UniProtKB-UniRule"/>
</dbReference>
<dbReference type="EMBL" id="JXTC01000201">
    <property type="protein sequence ID" value="PON82152.1"/>
    <property type="molecule type" value="Genomic_DNA"/>
</dbReference>
<dbReference type="Proteomes" id="UP000237000">
    <property type="component" value="Unassembled WGS sequence"/>
</dbReference>
<dbReference type="Pfam" id="PF05391">
    <property type="entry name" value="Lsm_interact"/>
    <property type="match status" value="1"/>
</dbReference>
<feature type="compositionally biased region" description="Basic and acidic residues" evidence="8">
    <location>
        <begin position="327"/>
        <end position="348"/>
    </location>
</feature>
<dbReference type="SMART" id="SM00386">
    <property type="entry name" value="HAT"/>
    <property type="match status" value="2"/>
</dbReference>
<dbReference type="STRING" id="63057.A0A2P5E9C2"/>
<dbReference type="PANTHER" id="PTHR17204:SF25">
    <property type="entry name" value="RRM DOMAIN-CONTAINING PROTEIN"/>
    <property type="match status" value="1"/>
</dbReference>
<keyword evidence="6" id="KW-0539">Nucleus</keyword>
<dbReference type="InterPro" id="IPR008669">
    <property type="entry name" value="LSM_interact"/>
</dbReference>
<protein>
    <submittedName>
        <fullName evidence="10">RNA binding protein</fullName>
    </submittedName>
</protein>
<evidence type="ECO:0000256" key="6">
    <source>
        <dbReference type="ARBA" id="ARBA00023242"/>
    </source>
</evidence>
<dbReference type="PANTHER" id="PTHR17204">
    <property type="entry name" value="PRE-MRNA PROCESSING PROTEIN PRP39-RELATED"/>
    <property type="match status" value="1"/>
</dbReference>
<reference evidence="11" key="1">
    <citation type="submission" date="2016-06" db="EMBL/GenBank/DDBJ databases">
        <title>Parallel loss of symbiosis genes in relatives of nitrogen-fixing non-legume Parasponia.</title>
        <authorList>
            <person name="Van Velzen R."/>
            <person name="Holmer R."/>
            <person name="Bu F."/>
            <person name="Rutten L."/>
            <person name="Van Zeijl A."/>
            <person name="Liu W."/>
            <person name="Santuari L."/>
            <person name="Cao Q."/>
            <person name="Sharma T."/>
            <person name="Shen D."/>
            <person name="Roswanjaya Y."/>
            <person name="Wardhani T."/>
            <person name="Kalhor M.S."/>
            <person name="Jansen J."/>
            <person name="Van den Hoogen J."/>
            <person name="Gungor B."/>
            <person name="Hartog M."/>
            <person name="Hontelez J."/>
            <person name="Verver J."/>
            <person name="Yang W.-C."/>
            <person name="Schijlen E."/>
            <person name="Repin R."/>
            <person name="Schilthuizen M."/>
            <person name="Schranz E."/>
            <person name="Heidstra R."/>
            <person name="Miyata K."/>
            <person name="Fedorova E."/>
            <person name="Kohlen W."/>
            <person name="Bisseling T."/>
            <person name="Smit S."/>
            <person name="Geurts R."/>
        </authorList>
    </citation>
    <scope>NUCLEOTIDE SEQUENCE [LARGE SCALE GENOMIC DNA]</scope>
    <source>
        <strain evidence="11">cv. RG33-2</strain>
    </source>
</reference>
<evidence type="ECO:0000256" key="3">
    <source>
        <dbReference type="ARBA" id="ARBA00022737"/>
    </source>
</evidence>
<keyword evidence="11" id="KW-1185">Reference proteome</keyword>
<comment type="subcellular location">
    <subcellularLocation>
        <location evidence="1">Nucleus</location>
    </subcellularLocation>
</comment>